<feature type="domain" description="Major facilitator superfamily (MFS) profile" evidence="7">
    <location>
        <begin position="7"/>
        <end position="389"/>
    </location>
</feature>
<feature type="transmembrane region" description="Helical" evidence="6">
    <location>
        <begin position="7"/>
        <end position="29"/>
    </location>
</feature>
<keyword evidence="4 6" id="KW-1133">Transmembrane helix</keyword>
<feature type="transmembrane region" description="Helical" evidence="6">
    <location>
        <begin position="243"/>
        <end position="262"/>
    </location>
</feature>
<feature type="transmembrane region" description="Helical" evidence="6">
    <location>
        <begin position="341"/>
        <end position="361"/>
    </location>
</feature>
<evidence type="ECO:0000259" key="7">
    <source>
        <dbReference type="PROSITE" id="PS50850"/>
    </source>
</evidence>
<feature type="transmembrane region" description="Helical" evidence="6">
    <location>
        <begin position="203"/>
        <end position="223"/>
    </location>
</feature>
<dbReference type="PANTHER" id="PTHR23506:SF23">
    <property type="entry name" value="GH10249P"/>
    <property type="match status" value="1"/>
</dbReference>
<dbReference type="InterPro" id="IPR036259">
    <property type="entry name" value="MFS_trans_sf"/>
</dbReference>
<evidence type="ECO:0000256" key="3">
    <source>
        <dbReference type="ARBA" id="ARBA00022692"/>
    </source>
</evidence>
<gene>
    <name evidence="8" type="ORF">DCCM_2685</name>
</gene>
<feature type="transmembrane region" description="Helical" evidence="6">
    <location>
        <begin position="367"/>
        <end position="384"/>
    </location>
</feature>
<evidence type="ECO:0000256" key="4">
    <source>
        <dbReference type="ARBA" id="ARBA00022989"/>
    </source>
</evidence>
<name>A0A2L2XBW5_9FIRM</name>
<dbReference type="PANTHER" id="PTHR23506">
    <property type="entry name" value="GH10249P"/>
    <property type="match status" value="1"/>
</dbReference>
<dbReference type="Gene3D" id="1.20.1250.20">
    <property type="entry name" value="MFS general substrate transporter like domains"/>
    <property type="match status" value="2"/>
</dbReference>
<dbReference type="InterPro" id="IPR001958">
    <property type="entry name" value="Tet-R_TetA/multi-R_MdtG-like"/>
</dbReference>
<evidence type="ECO:0000256" key="2">
    <source>
        <dbReference type="ARBA" id="ARBA00022448"/>
    </source>
</evidence>
<feature type="transmembrane region" description="Helical" evidence="6">
    <location>
        <begin position="41"/>
        <end position="61"/>
    </location>
</feature>
<dbReference type="GO" id="GO:0022857">
    <property type="term" value="F:transmembrane transporter activity"/>
    <property type="evidence" value="ECO:0007669"/>
    <property type="project" value="InterPro"/>
</dbReference>
<keyword evidence="5 6" id="KW-0472">Membrane</keyword>
<keyword evidence="3 6" id="KW-0812">Transmembrane</keyword>
<dbReference type="Proteomes" id="UP000239549">
    <property type="component" value="Unassembled WGS sequence"/>
</dbReference>
<comment type="caution">
    <text evidence="8">The sequence shown here is derived from an EMBL/GenBank/DDBJ whole genome shotgun (WGS) entry which is preliminary data.</text>
</comment>
<feature type="transmembrane region" description="Helical" evidence="6">
    <location>
        <begin position="274"/>
        <end position="292"/>
    </location>
</feature>
<evidence type="ECO:0000256" key="5">
    <source>
        <dbReference type="ARBA" id="ARBA00023136"/>
    </source>
</evidence>
<dbReference type="OrthoDB" id="9793283at2"/>
<dbReference type="InterPro" id="IPR020846">
    <property type="entry name" value="MFS_dom"/>
</dbReference>
<evidence type="ECO:0000256" key="6">
    <source>
        <dbReference type="SAM" id="Phobius"/>
    </source>
</evidence>
<feature type="transmembrane region" description="Helical" evidence="6">
    <location>
        <begin position="135"/>
        <end position="157"/>
    </location>
</feature>
<evidence type="ECO:0000313" key="9">
    <source>
        <dbReference type="Proteomes" id="UP000239549"/>
    </source>
</evidence>
<evidence type="ECO:0000256" key="1">
    <source>
        <dbReference type="ARBA" id="ARBA00004651"/>
    </source>
</evidence>
<sequence length="391" mass="41450">MPAKNMVYMLLTAAIFLDSLLYGLIVPIVPYYARELRADPGLLGIIFAMYSLALLLGSFPAGYACDRLGRRPVLLAGLFMLFVSTLSFAWVNNMWLLVLSRFFQGMAGAAIWTAGLAAAAAMFPGEERGGRLGLMLSFIGLGTILGPLFSGFLLSIWGYRAPFFSTALLILPPALAFLWIRLPEPEQPGAGGDAGIFMFFKSLGDPAISLVMLLIVAASYGIGMLEPLLPLRLSRDFGLDSRGIGIIFGVMGLAYSLIQPVWGYLSDRAGHRPVMLLGLAAAAFVAPALALVPGLVYMYVAVCLFSFAASAMLTPCLPLLAEYSEKSGGEAYGKNFGLVNAAYSVGLLAGPAAGGVMAQYFSFLGAIGFYSVLLIIIGAGMLLARTGVRAK</sequence>
<dbReference type="InterPro" id="IPR050930">
    <property type="entry name" value="MFS_Vesicular_Transporter"/>
</dbReference>
<dbReference type="EMBL" id="BFAV01000104">
    <property type="protein sequence ID" value="GBF33582.1"/>
    <property type="molecule type" value="Genomic_DNA"/>
</dbReference>
<accession>A0A2L2XBW5</accession>
<feature type="transmembrane region" description="Helical" evidence="6">
    <location>
        <begin position="163"/>
        <end position="182"/>
    </location>
</feature>
<feature type="transmembrane region" description="Helical" evidence="6">
    <location>
        <begin position="298"/>
        <end position="320"/>
    </location>
</feature>
<comment type="subcellular location">
    <subcellularLocation>
        <location evidence="1">Cell membrane</location>
        <topology evidence="1">Multi-pass membrane protein</topology>
    </subcellularLocation>
</comment>
<dbReference type="RefSeq" id="WP_104371953.1">
    <property type="nucleotide sequence ID" value="NZ_BFAV01000104.1"/>
</dbReference>
<evidence type="ECO:0000313" key="8">
    <source>
        <dbReference type="EMBL" id="GBF33582.1"/>
    </source>
</evidence>
<keyword evidence="2" id="KW-0813">Transport</keyword>
<keyword evidence="9" id="KW-1185">Reference proteome</keyword>
<dbReference type="CDD" id="cd17325">
    <property type="entry name" value="MFS_MdtG_SLC18_like"/>
    <property type="match status" value="1"/>
</dbReference>
<organism evidence="8 9">
    <name type="scientific">Desulfocucumis palustris</name>
    <dbReference type="NCBI Taxonomy" id="1898651"/>
    <lineage>
        <taxon>Bacteria</taxon>
        <taxon>Bacillati</taxon>
        <taxon>Bacillota</taxon>
        <taxon>Clostridia</taxon>
        <taxon>Eubacteriales</taxon>
        <taxon>Desulfocucumaceae</taxon>
        <taxon>Desulfocucumis</taxon>
    </lineage>
</organism>
<dbReference type="PRINTS" id="PR01035">
    <property type="entry name" value="TCRTETA"/>
</dbReference>
<dbReference type="GO" id="GO:0005886">
    <property type="term" value="C:plasma membrane"/>
    <property type="evidence" value="ECO:0007669"/>
    <property type="project" value="UniProtKB-SubCell"/>
</dbReference>
<dbReference type="InterPro" id="IPR011701">
    <property type="entry name" value="MFS"/>
</dbReference>
<proteinExistence type="predicted"/>
<reference evidence="9" key="1">
    <citation type="submission" date="2018-02" db="EMBL/GenBank/DDBJ databases">
        <title>Genome sequence of Desulfocucumis palustris strain NAW-5.</title>
        <authorList>
            <person name="Watanabe M."/>
            <person name="Kojima H."/>
            <person name="Fukui M."/>
        </authorList>
    </citation>
    <scope>NUCLEOTIDE SEQUENCE [LARGE SCALE GENOMIC DNA]</scope>
    <source>
        <strain evidence="9">NAW-5</strain>
    </source>
</reference>
<dbReference type="SUPFAM" id="SSF103473">
    <property type="entry name" value="MFS general substrate transporter"/>
    <property type="match status" value="1"/>
</dbReference>
<dbReference type="AlphaFoldDB" id="A0A2L2XBW5"/>
<dbReference type="Pfam" id="PF07690">
    <property type="entry name" value="MFS_1"/>
    <property type="match status" value="2"/>
</dbReference>
<feature type="transmembrane region" description="Helical" evidence="6">
    <location>
        <begin position="73"/>
        <end position="91"/>
    </location>
</feature>
<feature type="transmembrane region" description="Helical" evidence="6">
    <location>
        <begin position="103"/>
        <end position="123"/>
    </location>
</feature>
<protein>
    <submittedName>
        <fullName evidence="8">Tetracycline efflux protein TetA</fullName>
    </submittedName>
</protein>
<dbReference type="PROSITE" id="PS50850">
    <property type="entry name" value="MFS"/>
    <property type="match status" value="1"/>
</dbReference>